<reference evidence="4" key="1">
    <citation type="submission" date="2020-05" db="EMBL/GenBank/DDBJ databases">
        <authorList>
            <person name="Chiriac C."/>
            <person name="Salcher M."/>
            <person name="Ghai R."/>
            <person name="Kavagutti S V."/>
        </authorList>
    </citation>
    <scope>NUCLEOTIDE SEQUENCE</scope>
</reference>
<dbReference type="PANTHER" id="PTHR14969">
    <property type="entry name" value="SPHINGOSINE-1-PHOSPHATE PHOSPHOHYDROLASE"/>
    <property type="match status" value="1"/>
</dbReference>
<dbReference type="CDD" id="cd03392">
    <property type="entry name" value="PAP2_like_2"/>
    <property type="match status" value="1"/>
</dbReference>
<name>A0A6J7GWD3_9ZZZZ</name>
<keyword evidence="1" id="KW-0472">Membrane</keyword>
<evidence type="ECO:0000313" key="4">
    <source>
        <dbReference type="EMBL" id="CAB4912801.1"/>
    </source>
</evidence>
<keyword evidence="1" id="KW-0812">Transmembrane</keyword>
<evidence type="ECO:0000313" key="5">
    <source>
        <dbReference type="EMBL" id="CAB5022716.1"/>
    </source>
</evidence>
<feature type="transmembrane region" description="Helical" evidence="1">
    <location>
        <begin position="199"/>
        <end position="220"/>
    </location>
</feature>
<dbReference type="Gene3D" id="1.20.144.10">
    <property type="entry name" value="Phosphatidic acid phosphatase type 2/haloperoxidase"/>
    <property type="match status" value="1"/>
</dbReference>
<gene>
    <name evidence="3" type="ORF">UFOPK2754_00912</name>
    <name evidence="4" type="ORF">UFOPK3543_01620</name>
    <name evidence="5" type="ORF">UFOPK3967_02863</name>
</gene>
<dbReference type="SMART" id="SM00014">
    <property type="entry name" value="acidPPc"/>
    <property type="match status" value="1"/>
</dbReference>
<feature type="transmembrane region" description="Helical" evidence="1">
    <location>
        <begin position="70"/>
        <end position="91"/>
    </location>
</feature>
<sequence length="241" mass="25108">MTAERSAASADRGRARQPLILGVAVAALTGVFVKLWDSVGENDATVRLDHRWTAWVVTHRSPGLIRVMRVVTHLADGWTIVVVVALTVVVLRVRRLPGALLVVAATSSTAIVVGVVKSVVGRARPPAIDAATAASGYAFPSGHSAQAAACFGALGWIAASKTRRRRAWVVLAGGFLTLIVMVGASRVVLGVHWFSDVVAGWTVGGAAVLCVLAVTSARGGQIAPIRRSRRNATRPGSTGSQ</sequence>
<dbReference type="SUPFAM" id="SSF48317">
    <property type="entry name" value="Acid phosphatase/Vanadium-dependent haloperoxidase"/>
    <property type="match status" value="1"/>
</dbReference>
<organism evidence="4">
    <name type="scientific">freshwater metagenome</name>
    <dbReference type="NCBI Taxonomy" id="449393"/>
    <lineage>
        <taxon>unclassified sequences</taxon>
        <taxon>metagenomes</taxon>
        <taxon>ecological metagenomes</taxon>
    </lineage>
</organism>
<evidence type="ECO:0000259" key="2">
    <source>
        <dbReference type="SMART" id="SM00014"/>
    </source>
</evidence>
<dbReference type="InterPro" id="IPR036938">
    <property type="entry name" value="PAP2/HPO_sf"/>
</dbReference>
<keyword evidence="1" id="KW-1133">Transmembrane helix</keyword>
<evidence type="ECO:0000313" key="3">
    <source>
        <dbReference type="EMBL" id="CAB4737291.1"/>
    </source>
</evidence>
<dbReference type="Pfam" id="PF01569">
    <property type="entry name" value="PAP2"/>
    <property type="match status" value="1"/>
</dbReference>
<feature type="transmembrane region" description="Helical" evidence="1">
    <location>
        <begin position="136"/>
        <end position="157"/>
    </location>
</feature>
<feature type="transmembrane region" description="Helical" evidence="1">
    <location>
        <begin position="169"/>
        <end position="193"/>
    </location>
</feature>
<proteinExistence type="predicted"/>
<feature type="transmembrane region" description="Helical" evidence="1">
    <location>
        <begin position="98"/>
        <end position="116"/>
    </location>
</feature>
<dbReference type="InterPro" id="IPR000326">
    <property type="entry name" value="PAP2/HPO"/>
</dbReference>
<dbReference type="EMBL" id="CAFBOS010000257">
    <property type="protein sequence ID" value="CAB5022716.1"/>
    <property type="molecule type" value="Genomic_DNA"/>
</dbReference>
<dbReference type="EMBL" id="CAFBMH010000058">
    <property type="protein sequence ID" value="CAB4912801.1"/>
    <property type="molecule type" value="Genomic_DNA"/>
</dbReference>
<dbReference type="AlphaFoldDB" id="A0A6J7GWD3"/>
<dbReference type="EMBL" id="CAEZYR010000025">
    <property type="protein sequence ID" value="CAB4737291.1"/>
    <property type="molecule type" value="Genomic_DNA"/>
</dbReference>
<dbReference type="PANTHER" id="PTHR14969:SF13">
    <property type="entry name" value="AT30094P"/>
    <property type="match status" value="1"/>
</dbReference>
<evidence type="ECO:0000256" key="1">
    <source>
        <dbReference type="SAM" id="Phobius"/>
    </source>
</evidence>
<protein>
    <submittedName>
        <fullName evidence="4">Unannotated protein</fullName>
    </submittedName>
</protein>
<accession>A0A6J7GWD3</accession>
<feature type="transmembrane region" description="Helical" evidence="1">
    <location>
        <begin position="19"/>
        <end position="36"/>
    </location>
</feature>
<feature type="domain" description="Phosphatidic acid phosphatase type 2/haloperoxidase" evidence="2">
    <location>
        <begin position="99"/>
        <end position="212"/>
    </location>
</feature>